<comment type="caution">
    <text evidence="4">The sequence shown here is derived from an EMBL/GenBank/DDBJ whole genome shotgun (WGS) entry which is preliminary data.</text>
</comment>
<feature type="domain" description="Glycoside hydrolase 35 catalytic" evidence="3">
    <location>
        <begin position="47"/>
        <end position="385"/>
    </location>
</feature>
<keyword evidence="5" id="KW-1185">Reference proteome</keyword>
<organism evidence="4 5">
    <name type="scientific">Agromyces salentinus</name>
    <dbReference type="NCBI Taxonomy" id="269421"/>
    <lineage>
        <taxon>Bacteria</taxon>
        <taxon>Bacillati</taxon>
        <taxon>Actinomycetota</taxon>
        <taxon>Actinomycetes</taxon>
        <taxon>Micrococcales</taxon>
        <taxon>Microbacteriaceae</taxon>
        <taxon>Agromyces</taxon>
    </lineage>
</organism>
<sequence>MPSQHPLFTVTHEPWAEPLTRPAMGNEVDRHERISLTNRYVEARGIPVIPVSGELHYSRVPRAEWGERLRLMRSGGVTVVASYLIWNHHEPVQGEVGFEGDLDVAAFVRTAADAGLDVVLRLGPWIHGEVRNGGFPDWVQHAAVAHRTDDAGYLALVEAWFAALGAQLAPLCGPASNVIAIQLDNELYDQPGHLATLKRIARRHGLVAPVYTATAWGGAELPDGEVLPLYGGYGDGFWVDADHDWDTTFREHFFFSHTWDDPGIGADLRAHPGIGRRPETPRLPSASFPAATCELGGGMATAYHRRPLLGGADVAAVAHNKIGNGSGWQGYYMYAGGTNPGPGLQESHDTEYPNDLPEFDYDFHAPIGAAGRLGPAHAALRRQHAFLAAFGDRLAPMPSTLPGHHPTNVEDAETLRWAIRSDGASGWLFITWQQPHVPLGTARDVQFDVTLDAAAGGSLVLPHAPIDVPAGTIAHWPLRLELGGVRLDWATASALTVLPGVDAAAATSSDASDSSVPTLVLVAEPGIPVEFATAASVALADADAGTGAHARADVAVLTFRAPGVVLVDTAEPRLIALEQGGARLDLLVLPAASADDVWVLDESGHRRLVLSTDPVFEDADGRLAVRAERRPDVQEYDAASGRFEAVAVAVDGGGSAEAADAPGGTFAVEVGAPAPGEAPPASYGERHGRASSPSREEVARHGTAFPLALPAARGGRRYLEIEWAGDVARLELDGVVVADRFWDGTTWTVGLDALGLGERVDDDRSGTAADAAELVLRIVPLHSDAAVHLPEAAAARRAEAAHAASDAPLISLDAVRVVEAPLWREQH</sequence>
<reference evidence="4 5" key="1">
    <citation type="journal article" date="2019" name="Int. J. Syst. Evol. Microbiol.">
        <title>The Global Catalogue of Microorganisms (GCM) 10K type strain sequencing project: providing services to taxonomists for standard genome sequencing and annotation.</title>
        <authorList>
            <consortium name="The Broad Institute Genomics Platform"/>
            <consortium name="The Broad Institute Genome Sequencing Center for Infectious Disease"/>
            <person name="Wu L."/>
            <person name="Ma J."/>
        </authorList>
    </citation>
    <scope>NUCLEOTIDE SEQUENCE [LARGE SCALE GENOMIC DNA]</scope>
    <source>
        <strain evidence="4 5">JCM 14323</strain>
    </source>
</reference>
<evidence type="ECO:0000313" key="5">
    <source>
        <dbReference type="Proteomes" id="UP001501746"/>
    </source>
</evidence>
<comment type="similarity">
    <text evidence="1 2">Belongs to the glycosyl hydrolase 35 family.</text>
</comment>
<dbReference type="SUPFAM" id="SSF51445">
    <property type="entry name" value="(Trans)glycosidases"/>
    <property type="match status" value="1"/>
</dbReference>
<dbReference type="EMBL" id="BAAANK010000003">
    <property type="protein sequence ID" value="GAA1830570.1"/>
    <property type="molecule type" value="Genomic_DNA"/>
</dbReference>
<dbReference type="PRINTS" id="PR00742">
    <property type="entry name" value="GLHYDRLASE35"/>
</dbReference>
<dbReference type="InterPro" id="IPR031330">
    <property type="entry name" value="Gly_Hdrlase_35_cat"/>
</dbReference>
<evidence type="ECO:0000313" key="4">
    <source>
        <dbReference type="EMBL" id="GAA1830570.1"/>
    </source>
</evidence>
<accession>A0ABN2MKZ8</accession>
<gene>
    <name evidence="4" type="ORF">GCM10009750_13060</name>
</gene>
<dbReference type="Gene3D" id="3.20.20.80">
    <property type="entry name" value="Glycosidases"/>
    <property type="match status" value="1"/>
</dbReference>
<evidence type="ECO:0000259" key="3">
    <source>
        <dbReference type="Pfam" id="PF01301"/>
    </source>
</evidence>
<dbReference type="InterPro" id="IPR017853">
    <property type="entry name" value="GH"/>
</dbReference>
<evidence type="ECO:0000256" key="2">
    <source>
        <dbReference type="RuleBase" id="RU003679"/>
    </source>
</evidence>
<dbReference type="InterPro" id="IPR001944">
    <property type="entry name" value="Glycoside_Hdrlase_35"/>
</dbReference>
<dbReference type="Pfam" id="PF01301">
    <property type="entry name" value="Glyco_hydro_35"/>
    <property type="match status" value="1"/>
</dbReference>
<protein>
    <recommendedName>
        <fullName evidence="3">Glycoside hydrolase 35 catalytic domain-containing protein</fullName>
    </recommendedName>
</protein>
<evidence type="ECO:0000256" key="1">
    <source>
        <dbReference type="ARBA" id="ARBA00009809"/>
    </source>
</evidence>
<dbReference type="RefSeq" id="WP_157428931.1">
    <property type="nucleotide sequence ID" value="NZ_BAAANK010000003.1"/>
</dbReference>
<dbReference type="PANTHER" id="PTHR23421">
    <property type="entry name" value="BETA-GALACTOSIDASE RELATED"/>
    <property type="match status" value="1"/>
</dbReference>
<proteinExistence type="inferred from homology"/>
<dbReference type="Proteomes" id="UP001501746">
    <property type="component" value="Unassembled WGS sequence"/>
</dbReference>
<name>A0ABN2MKZ8_9MICO</name>